<dbReference type="EMBL" id="JACCAU010000001">
    <property type="protein sequence ID" value="NYH18870.1"/>
    <property type="molecule type" value="Genomic_DNA"/>
</dbReference>
<evidence type="ECO:0000313" key="3">
    <source>
        <dbReference type="Proteomes" id="UP000572540"/>
    </source>
</evidence>
<organism evidence="2 3">
    <name type="scientific">Paraburkholderia bryophila</name>
    <dbReference type="NCBI Taxonomy" id="420952"/>
    <lineage>
        <taxon>Bacteria</taxon>
        <taxon>Pseudomonadati</taxon>
        <taxon>Pseudomonadota</taxon>
        <taxon>Betaproteobacteria</taxon>
        <taxon>Burkholderiales</taxon>
        <taxon>Burkholderiaceae</taxon>
        <taxon>Paraburkholderia</taxon>
    </lineage>
</organism>
<dbReference type="SUPFAM" id="SSF103088">
    <property type="entry name" value="OmpA-like"/>
    <property type="match status" value="1"/>
</dbReference>
<evidence type="ECO:0000256" key="1">
    <source>
        <dbReference type="SAM" id="Phobius"/>
    </source>
</evidence>
<dbReference type="AlphaFoldDB" id="A0A7Y9WEF5"/>
<proteinExistence type="predicted"/>
<keyword evidence="1" id="KW-0812">Transmembrane</keyword>
<gene>
    <name evidence="2" type="ORF">GGD41_006098</name>
</gene>
<dbReference type="Proteomes" id="UP000572540">
    <property type="component" value="Unassembled WGS sequence"/>
</dbReference>
<protein>
    <recommendedName>
        <fullName evidence="4">OmpA family protein</fullName>
    </recommendedName>
</protein>
<evidence type="ECO:0000313" key="2">
    <source>
        <dbReference type="EMBL" id="NYH18870.1"/>
    </source>
</evidence>
<feature type="transmembrane region" description="Helical" evidence="1">
    <location>
        <begin position="77"/>
        <end position="96"/>
    </location>
</feature>
<comment type="caution">
    <text evidence="2">The sequence shown here is derived from an EMBL/GenBank/DDBJ whole genome shotgun (WGS) entry which is preliminary data.</text>
</comment>
<name>A0A7Y9WEF5_9BURK</name>
<feature type="transmembrane region" description="Helical" evidence="1">
    <location>
        <begin position="51"/>
        <end position="71"/>
    </location>
</feature>
<feature type="transmembrane region" description="Helical" evidence="1">
    <location>
        <begin position="143"/>
        <end position="162"/>
    </location>
</feature>
<dbReference type="InterPro" id="IPR036737">
    <property type="entry name" value="OmpA-like_sf"/>
</dbReference>
<reference evidence="2 3" key="1">
    <citation type="submission" date="2020-07" db="EMBL/GenBank/DDBJ databases">
        <title>Exploring microbial biodiversity for novel pathways involved in the catabolism of aromatic compounds derived from lignin.</title>
        <authorList>
            <person name="Elkins J."/>
        </authorList>
    </citation>
    <scope>NUCLEOTIDE SEQUENCE [LARGE SCALE GENOMIC DNA]</scope>
    <source>
        <strain evidence="2 3">H2C3B</strain>
    </source>
</reference>
<sequence>MATKFGRFTPKTKQAPVDNATRFESASDATRELHEQFNDWSAAVSKYGQQLALALIAANWAIFGTRAAILLNPFSRWSIAVAVFYLGANLAGAAWITHQFVRRKIYADDDVGRWKRQYQASVGKRTNWPYTAAIDRFGGRMRVVHTIAPILSGILLLISIIFPVDARVGPKPPGPSSPPSPCTPTAVDAPVAGPQHIASITGFVSGSANQVDGGESILRMEVGRAADSWIAKRKSGQHGLLLIVGSTDRVRLTQPRKAQFDANIGLAQARAEEVKSQLMSAISKNDSQASPTGDEVLVLASGPRHSPVACSGCTSIPEYPGDRRVDIWVIWSAKSTASTCPPAVN</sequence>
<dbReference type="Gene3D" id="3.30.1330.60">
    <property type="entry name" value="OmpA-like domain"/>
    <property type="match status" value="1"/>
</dbReference>
<evidence type="ECO:0008006" key="4">
    <source>
        <dbReference type="Google" id="ProtNLM"/>
    </source>
</evidence>
<keyword evidence="1" id="KW-0472">Membrane</keyword>
<accession>A0A7Y9WEF5</accession>
<keyword evidence="1" id="KW-1133">Transmembrane helix</keyword>